<proteinExistence type="predicted"/>
<evidence type="ECO:0000313" key="1">
    <source>
        <dbReference type="EMBL" id="KRY73049.1"/>
    </source>
</evidence>
<evidence type="ECO:0000313" key="4">
    <source>
        <dbReference type="Proteomes" id="UP000054995"/>
    </source>
</evidence>
<dbReference type="Proteomes" id="UP000054632">
    <property type="component" value="Unassembled WGS sequence"/>
</dbReference>
<evidence type="ECO:0000313" key="2">
    <source>
        <dbReference type="EMBL" id="KRY88949.1"/>
    </source>
</evidence>
<dbReference type="Proteomes" id="UP000054995">
    <property type="component" value="Unassembled WGS sequence"/>
</dbReference>
<name>A0A0V1FSQ0_TRIPS</name>
<dbReference type="EMBL" id="JYDT01000036">
    <property type="protein sequence ID" value="KRY88949.1"/>
    <property type="molecule type" value="Genomic_DNA"/>
</dbReference>
<gene>
    <name evidence="1" type="ORF">T4A_3990</name>
    <name evidence="2" type="ORF">T4D_3140</name>
</gene>
<keyword evidence="4" id="KW-1185">Reference proteome</keyword>
<reference evidence="3 4" key="1">
    <citation type="submission" date="2015-01" db="EMBL/GenBank/DDBJ databases">
        <title>Evolution of Trichinella species and genotypes.</title>
        <authorList>
            <person name="Korhonen P.K."/>
            <person name="Edoardo P."/>
            <person name="Giuseppe L.R."/>
            <person name="Gasser R.B."/>
        </authorList>
    </citation>
    <scope>NUCLEOTIDE SEQUENCE [LARGE SCALE GENOMIC DNA]</scope>
    <source>
        <strain evidence="1">ISS13</strain>
        <strain evidence="2">ISS470</strain>
    </source>
</reference>
<protein>
    <submittedName>
        <fullName evidence="2">Uncharacterized protein</fullName>
    </submittedName>
</protein>
<evidence type="ECO:0000313" key="3">
    <source>
        <dbReference type="Proteomes" id="UP000054632"/>
    </source>
</evidence>
<sequence>MSLIDRSHFNFYNILSVIALSSWLFRKLMHNKQNQNNQRSVNGCFRLIAITPPPQQLFRSLVDWAGRRASGHDLIGADSDDLHPVPW</sequence>
<accession>A0A0V1FSQ0</accession>
<comment type="caution">
    <text evidence="2">The sequence shown here is derived from an EMBL/GenBank/DDBJ whole genome shotgun (WGS) entry which is preliminary data.</text>
</comment>
<organism evidence="2 4">
    <name type="scientific">Trichinella pseudospiralis</name>
    <name type="common">Parasitic roundworm</name>
    <dbReference type="NCBI Taxonomy" id="6337"/>
    <lineage>
        <taxon>Eukaryota</taxon>
        <taxon>Metazoa</taxon>
        <taxon>Ecdysozoa</taxon>
        <taxon>Nematoda</taxon>
        <taxon>Enoplea</taxon>
        <taxon>Dorylaimia</taxon>
        <taxon>Trichinellida</taxon>
        <taxon>Trichinellidae</taxon>
        <taxon>Trichinella</taxon>
    </lineage>
</organism>
<dbReference type="EMBL" id="JYDR01000038">
    <property type="protein sequence ID" value="KRY73049.1"/>
    <property type="molecule type" value="Genomic_DNA"/>
</dbReference>
<dbReference type="AlphaFoldDB" id="A0A0V1FSQ0"/>